<dbReference type="EMBL" id="JAACFV010000161">
    <property type="protein sequence ID" value="KAF7503799.1"/>
    <property type="molecule type" value="Genomic_DNA"/>
</dbReference>
<reference evidence="1" key="1">
    <citation type="submission" date="2020-02" db="EMBL/GenBank/DDBJ databases">
        <authorList>
            <person name="Palmer J.M."/>
        </authorList>
    </citation>
    <scope>NUCLEOTIDE SEQUENCE</scope>
    <source>
        <strain evidence="1">EPUS1.4</strain>
        <tissue evidence="1">Thallus</tissue>
    </source>
</reference>
<dbReference type="Proteomes" id="UP000606974">
    <property type="component" value="Unassembled WGS sequence"/>
</dbReference>
<dbReference type="InterPro" id="IPR022085">
    <property type="entry name" value="OpdG"/>
</dbReference>
<name>A0A8H7DYB4_9EURO</name>
<dbReference type="InterPro" id="IPR053204">
    <property type="entry name" value="Oxopyrrolidines_Biosynth-assoc"/>
</dbReference>
<dbReference type="PANTHER" id="PTHR38797">
    <property type="entry name" value="NUCLEAR PORE COMPLEX PROTEIN NUP85-RELATED"/>
    <property type="match status" value="1"/>
</dbReference>
<accession>A0A8H7DYB4</accession>
<evidence type="ECO:0000313" key="2">
    <source>
        <dbReference type="Proteomes" id="UP000606974"/>
    </source>
</evidence>
<sequence length="116" mass="13504">MVTHAHANTIPALPYHLKFALWALANALENNRRTRIWNMELHLPAATQWFLIAPEEIQNASKQHQYAPTGPLWEARDRWLFWQHRFVTLAELDAFDNDTRSAAKKAGDKMMALRVE</sequence>
<dbReference type="OrthoDB" id="3350591at2759"/>
<dbReference type="AlphaFoldDB" id="A0A8H7DYB4"/>
<protein>
    <submittedName>
        <fullName evidence="1">Uncharacterized protein</fullName>
    </submittedName>
</protein>
<comment type="caution">
    <text evidence="1">The sequence shown here is derived from an EMBL/GenBank/DDBJ whole genome shotgun (WGS) entry which is preliminary data.</text>
</comment>
<proteinExistence type="predicted"/>
<evidence type="ECO:0000313" key="1">
    <source>
        <dbReference type="EMBL" id="KAF7503799.1"/>
    </source>
</evidence>
<gene>
    <name evidence="1" type="ORF">GJ744_003240</name>
</gene>
<organism evidence="1 2">
    <name type="scientific">Endocarpon pusillum</name>
    <dbReference type="NCBI Taxonomy" id="364733"/>
    <lineage>
        <taxon>Eukaryota</taxon>
        <taxon>Fungi</taxon>
        <taxon>Dikarya</taxon>
        <taxon>Ascomycota</taxon>
        <taxon>Pezizomycotina</taxon>
        <taxon>Eurotiomycetes</taxon>
        <taxon>Chaetothyriomycetidae</taxon>
        <taxon>Verrucariales</taxon>
        <taxon>Verrucariaceae</taxon>
        <taxon>Endocarpon</taxon>
    </lineage>
</organism>
<dbReference type="Pfam" id="PF12311">
    <property type="entry name" value="DUF3632"/>
    <property type="match status" value="1"/>
</dbReference>
<dbReference type="PANTHER" id="PTHR38797:SF4">
    <property type="entry name" value="NUCLEAR PORE COMPLEX PROTEIN NUP85"/>
    <property type="match status" value="1"/>
</dbReference>
<keyword evidence="2" id="KW-1185">Reference proteome</keyword>